<dbReference type="InterPro" id="IPR044600">
    <property type="entry name" value="ATL1/ATL16-like"/>
</dbReference>
<keyword evidence="11 14" id="KW-1133">Transmembrane helix</keyword>
<dbReference type="GO" id="GO:0061630">
    <property type="term" value="F:ubiquitin protein ligase activity"/>
    <property type="evidence" value="ECO:0007669"/>
    <property type="project" value="UniProtKB-EC"/>
</dbReference>
<proteinExistence type="predicted"/>
<evidence type="ECO:0000256" key="2">
    <source>
        <dbReference type="ARBA" id="ARBA00004167"/>
    </source>
</evidence>
<dbReference type="AlphaFoldDB" id="A0A6V7Q5H8"/>
<dbReference type="EMBL" id="LR862132">
    <property type="protein sequence ID" value="CAD1838125.1"/>
    <property type="molecule type" value="Genomic_DNA"/>
</dbReference>
<keyword evidence="5" id="KW-0808">Transferase</keyword>
<evidence type="ECO:0000256" key="6">
    <source>
        <dbReference type="ARBA" id="ARBA00022692"/>
    </source>
</evidence>
<keyword evidence="7" id="KW-0479">Metal-binding</keyword>
<dbReference type="SUPFAM" id="SSF69118">
    <property type="entry name" value="AhpD-like"/>
    <property type="match status" value="1"/>
</dbReference>
<feature type="transmembrane region" description="Helical" evidence="14">
    <location>
        <begin position="43"/>
        <end position="61"/>
    </location>
</feature>
<keyword evidence="6 14" id="KW-0812">Transmembrane</keyword>
<evidence type="ECO:0000256" key="8">
    <source>
        <dbReference type="ARBA" id="ARBA00022771"/>
    </source>
</evidence>
<sequence length="237" mass="25788">MAPYPRLLYPWPSNATECSSDCSPSCAFYGLCSSPPTPLTLPLLFLLLLLLLLLILTTLHLQHHHPPPPSPPLPLPLLSVSAASFSALFLLLLACCVASRLLRGRRRRSAAAAAGEGDGDFYEADHHVWYIRTVGLDEPTIEAIAAWTYKAGDAGPLGRAARECAVCLGEFRDGELLRLLPKCAHAFHLPCIDTWLRAHVNCPLCRAPIVAPPPPLMRRLLPSFVFVALALFVVSSD</sequence>
<keyword evidence="10" id="KW-0862">Zinc</keyword>
<reference evidence="16" key="1">
    <citation type="submission" date="2020-07" db="EMBL/GenBank/DDBJ databases">
        <authorList>
            <person name="Lin J."/>
        </authorList>
    </citation>
    <scope>NUCLEOTIDE SEQUENCE</scope>
</reference>
<dbReference type="InterPro" id="IPR013083">
    <property type="entry name" value="Znf_RING/FYVE/PHD"/>
</dbReference>
<dbReference type="InterPro" id="IPR001841">
    <property type="entry name" value="Znf_RING"/>
</dbReference>
<comment type="subcellular location">
    <subcellularLocation>
        <location evidence="2">Membrane</location>
        <topology evidence="2">Single-pass membrane protein</topology>
    </subcellularLocation>
</comment>
<keyword evidence="12 14" id="KW-0472">Membrane</keyword>
<evidence type="ECO:0000256" key="12">
    <source>
        <dbReference type="ARBA" id="ARBA00023136"/>
    </source>
</evidence>
<evidence type="ECO:0000256" key="10">
    <source>
        <dbReference type="ARBA" id="ARBA00022833"/>
    </source>
</evidence>
<organism evidence="16">
    <name type="scientific">Ananas comosus var. bracteatus</name>
    <name type="common">red pineapple</name>
    <dbReference type="NCBI Taxonomy" id="296719"/>
    <lineage>
        <taxon>Eukaryota</taxon>
        <taxon>Viridiplantae</taxon>
        <taxon>Streptophyta</taxon>
        <taxon>Embryophyta</taxon>
        <taxon>Tracheophyta</taxon>
        <taxon>Spermatophyta</taxon>
        <taxon>Magnoliopsida</taxon>
        <taxon>Liliopsida</taxon>
        <taxon>Poales</taxon>
        <taxon>Bromeliaceae</taxon>
        <taxon>Bromelioideae</taxon>
        <taxon>Ananas</taxon>
    </lineage>
</organism>
<dbReference type="EC" id="2.3.2.27" evidence="4"/>
<dbReference type="Pfam" id="PF13639">
    <property type="entry name" value="zf-RING_2"/>
    <property type="match status" value="1"/>
</dbReference>
<evidence type="ECO:0000259" key="15">
    <source>
        <dbReference type="PROSITE" id="PS50089"/>
    </source>
</evidence>
<protein>
    <recommendedName>
        <fullName evidence="4">RING-type E3 ubiquitin transferase</fullName>
        <ecNumber evidence="4">2.3.2.27</ecNumber>
    </recommendedName>
</protein>
<dbReference type="InterPro" id="IPR029032">
    <property type="entry name" value="AhpD-like"/>
</dbReference>
<dbReference type="FunFam" id="3.30.40.10:FF:000187">
    <property type="entry name" value="E3 ubiquitin-protein ligase ATL6"/>
    <property type="match status" value="1"/>
</dbReference>
<comment type="pathway">
    <text evidence="3">Protein modification; protein ubiquitination.</text>
</comment>
<name>A0A6V7Q5H8_ANACO</name>
<evidence type="ECO:0000256" key="1">
    <source>
        <dbReference type="ARBA" id="ARBA00000900"/>
    </source>
</evidence>
<evidence type="ECO:0000256" key="9">
    <source>
        <dbReference type="ARBA" id="ARBA00022786"/>
    </source>
</evidence>
<dbReference type="SMART" id="SM00184">
    <property type="entry name" value="RING"/>
    <property type="match status" value="1"/>
</dbReference>
<feature type="domain" description="RING-type" evidence="15">
    <location>
        <begin position="164"/>
        <end position="206"/>
    </location>
</feature>
<evidence type="ECO:0000256" key="3">
    <source>
        <dbReference type="ARBA" id="ARBA00004906"/>
    </source>
</evidence>
<keyword evidence="9" id="KW-0833">Ubl conjugation pathway</keyword>
<evidence type="ECO:0000256" key="11">
    <source>
        <dbReference type="ARBA" id="ARBA00022989"/>
    </source>
</evidence>
<evidence type="ECO:0000256" key="5">
    <source>
        <dbReference type="ARBA" id="ARBA00022679"/>
    </source>
</evidence>
<dbReference type="PROSITE" id="PS50089">
    <property type="entry name" value="ZF_RING_2"/>
    <property type="match status" value="1"/>
</dbReference>
<evidence type="ECO:0000256" key="7">
    <source>
        <dbReference type="ARBA" id="ARBA00022723"/>
    </source>
</evidence>
<dbReference type="GO" id="GO:0016567">
    <property type="term" value="P:protein ubiquitination"/>
    <property type="evidence" value="ECO:0007669"/>
    <property type="project" value="UniProtKB-UniPathway"/>
</dbReference>
<dbReference type="PANTHER" id="PTHR46913">
    <property type="entry name" value="RING-H2 FINGER PROTEIN ATL16"/>
    <property type="match status" value="1"/>
</dbReference>
<feature type="transmembrane region" description="Helical" evidence="14">
    <location>
        <begin position="73"/>
        <end position="98"/>
    </location>
</feature>
<evidence type="ECO:0000256" key="4">
    <source>
        <dbReference type="ARBA" id="ARBA00012483"/>
    </source>
</evidence>
<dbReference type="SUPFAM" id="SSF57850">
    <property type="entry name" value="RING/U-box"/>
    <property type="match status" value="1"/>
</dbReference>
<evidence type="ECO:0000313" key="16">
    <source>
        <dbReference type="EMBL" id="CAD1838125.1"/>
    </source>
</evidence>
<dbReference type="GO" id="GO:0008270">
    <property type="term" value="F:zinc ion binding"/>
    <property type="evidence" value="ECO:0007669"/>
    <property type="project" value="UniProtKB-KW"/>
</dbReference>
<dbReference type="PANTHER" id="PTHR46913:SF19">
    <property type="entry name" value="RING-TYPE E3 UBIQUITIN TRANSFERASE"/>
    <property type="match status" value="1"/>
</dbReference>
<dbReference type="Gene3D" id="3.30.40.10">
    <property type="entry name" value="Zinc/RING finger domain, C3HC4 (zinc finger)"/>
    <property type="match status" value="1"/>
</dbReference>
<dbReference type="GO" id="GO:0016020">
    <property type="term" value="C:membrane"/>
    <property type="evidence" value="ECO:0007669"/>
    <property type="project" value="UniProtKB-SubCell"/>
</dbReference>
<keyword evidence="8 13" id="KW-0863">Zinc-finger</keyword>
<evidence type="ECO:0000256" key="13">
    <source>
        <dbReference type="PROSITE-ProRule" id="PRU00175"/>
    </source>
</evidence>
<evidence type="ECO:0000256" key="14">
    <source>
        <dbReference type="SAM" id="Phobius"/>
    </source>
</evidence>
<accession>A0A6V7Q5H8</accession>
<gene>
    <name evidence="16" type="ORF">CB5_LOCUS21336</name>
</gene>
<comment type="catalytic activity">
    <reaction evidence="1">
        <text>S-ubiquitinyl-[E2 ubiquitin-conjugating enzyme]-L-cysteine + [acceptor protein]-L-lysine = [E2 ubiquitin-conjugating enzyme]-L-cysteine + N(6)-ubiquitinyl-[acceptor protein]-L-lysine.</text>
        <dbReference type="EC" id="2.3.2.27"/>
    </reaction>
</comment>
<dbReference type="UniPathway" id="UPA00143"/>